<sequence>MHALFKHPCLASSGYGEWLTRTVRESMTAISASIAHPNPPNWIVTLAETGFEYQAHTTLTVTESAVAIAILGDAHDGPLSCNLNESQNQRLTTILSGCKRSTVYDHDSNVLDGILGVVAVVNATQSWCSFSEFNLFDPPPNSQNCGLLLGRFIRDLHRELWSIPSGP</sequence>
<evidence type="ECO:0000313" key="2">
    <source>
        <dbReference type="Proteomes" id="UP001158067"/>
    </source>
</evidence>
<proteinExistence type="predicted"/>
<dbReference type="Proteomes" id="UP001158067">
    <property type="component" value="Unassembled WGS sequence"/>
</dbReference>
<gene>
    <name evidence="1" type="ORF">SAMN06265222_1372</name>
</gene>
<reference evidence="1 2" key="1">
    <citation type="submission" date="2017-05" db="EMBL/GenBank/DDBJ databases">
        <authorList>
            <person name="Varghese N."/>
            <person name="Submissions S."/>
        </authorList>
    </citation>
    <scope>NUCLEOTIDE SEQUENCE [LARGE SCALE GENOMIC DNA]</scope>
    <source>
        <strain evidence="1 2">DSM 25457</strain>
    </source>
</reference>
<comment type="caution">
    <text evidence="1">The sequence shown here is derived from an EMBL/GenBank/DDBJ whole genome shotgun (WGS) entry which is preliminary data.</text>
</comment>
<organism evidence="1 2">
    <name type="scientific">Neorhodopirellula lusitana</name>
    <dbReference type="NCBI Taxonomy" id="445327"/>
    <lineage>
        <taxon>Bacteria</taxon>
        <taxon>Pseudomonadati</taxon>
        <taxon>Planctomycetota</taxon>
        <taxon>Planctomycetia</taxon>
        <taxon>Pirellulales</taxon>
        <taxon>Pirellulaceae</taxon>
        <taxon>Neorhodopirellula</taxon>
    </lineage>
</organism>
<dbReference type="EMBL" id="FXUG01000037">
    <property type="protein sequence ID" value="SMP79752.1"/>
    <property type="molecule type" value="Genomic_DNA"/>
</dbReference>
<evidence type="ECO:0000313" key="1">
    <source>
        <dbReference type="EMBL" id="SMP79752.1"/>
    </source>
</evidence>
<name>A0ABY1QSV7_9BACT</name>
<accession>A0ABY1QSV7</accession>
<keyword evidence="2" id="KW-1185">Reference proteome</keyword>
<protein>
    <submittedName>
        <fullName evidence="1">Uncharacterized protein</fullName>
    </submittedName>
</protein>